<dbReference type="PANTHER" id="PTHR35191">
    <property type="entry name" value="PROPHAGE SIDE TAIL FIBER PROTEIN HOMOLOG STFQ-RELATED"/>
    <property type="match status" value="1"/>
</dbReference>
<reference evidence="4" key="1">
    <citation type="submission" date="2018-07" db="EMBL/GenBank/DDBJ databases">
        <authorList>
            <consortium name="PulseNet: The National Subtyping Network for Foodborne Disease Surveillance"/>
            <person name="Tarr C.L."/>
            <person name="Trees E."/>
            <person name="Katz L.S."/>
            <person name="Carleton-Romer H.A."/>
            <person name="Stroika S."/>
            <person name="Kucerova Z."/>
            <person name="Roache K.F."/>
            <person name="Sabol A.L."/>
            <person name="Besser J."/>
            <person name="Gerner-Smidt P."/>
        </authorList>
    </citation>
    <scope>NUCLEOTIDE SEQUENCE [LARGE SCALE GENOMIC DNA]</scope>
    <source>
        <strain evidence="4">2012K-0227</strain>
    </source>
</reference>
<gene>
    <name evidence="4" type="ORF">ND68_00235</name>
</gene>
<sequence>MSTKFKTVITTAGAAKLAAATMPGGKKINLNVMAVGDGGGKLPDPDAGQTQLVNEVWRHTLNKISQDNRYSNYIVAELVIPPEVGGFWMRELGLYDDEGTLIAVANMAESYKPELAEGSGRAQTCRMVIIVSSVESVALSIDSTMVMATQDYVDDRLAEHEKSRRHPDATLKEKGFTQLSNATDSESETLAATPKAVKTAYDLANAKYTAQDATTTRKGIVQLSNATDSVSETLAATPKAVKVAYDIANAKYTAQDATTMRKGLVQLSNATDSTSETLAATPKAVKAAMDNANGRVPSGRKVNGHPLSGDITLSAADVNAFALGMTGDYTLENDKSVGWNWKSGVYNVPTGGASSLILHFNMNIGSCPAVQFCVNYKNGGISYRSARDGFGFELDWTEFYTTTRKPSAGDVGALPVSGGVINGNLGIGTPNILGGSSIVLGDNDTGLKQNGDGLLDIYANGVQVFRFQNDTLESKKSINVTGRLTPTDYGNFDSRYVQDFRLGSYESGQAWMGPGFSDTPGYVLTAATNGNGDELIDGLGRRPMQKLIGNQWYNVTSV</sequence>
<evidence type="ECO:0000256" key="1">
    <source>
        <dbReference type="ARBA" id="ARBA00004328"/>
    </source>
</evidence>
<dbReference type="Proteomes" id="UP000839924">
    <property type="component" value="Unassembled WGS sequence"/>
</dbReference>
<dbReference type="Pfam" id="PF03406">
    <property type="entry name" value="Phage_fiber_2"/>
    <property type="match status" value="3"/>
</dbReference>
<dbReference type="Pfam" id="PF12571">
    <property type="entry name" value="Phage_tail_fib"/>
    <property type="match status" value="1"/>
</dbReference>
<evidence type="ECO:0000313" key="4">
    <source>
        <dbReference type="EMBL" id="EBP1760837.1"/>
    </source>
</evidence>
<dbReference type="EMBL" id="AAGKWS010000001">
    <property type="protein sequence ID" value="EBP1760837.1"/>
    <property type="molecule type" value="Genomic_DNA"/>
</dbReference>
<dbReference type="InterPro" id="IPR051934">
    <property type="entry name" value="Phage_Tail_Fiber_Structural"/>
</dbReference>
<dbReference type="GO" id="GO:0046718">
    <property type="term" value="P:symbiont entry into host cell"/>
    <property type="evidence" value="ECO:0007669"/>
    <property type="project" value="InterPro"/>
</dbReference>
<organism evidence="4">
    <name type="scientific">Salmonella enterica</name>
    <name type="common">Salmonella choleraesuis</name>
    <dbReference type="NCBI Taxonomy" id="28901"/>
    <lineage>
        <taxon>Bacteria</taxon>
        <taxon>Pseudomonadati</taxon>
        <taxon>Pseudomonadota</taxon>
        <taxon>Gammaproteobacteria</taxon>
        <taxon>Enterobacterales</taxon>
        <taxon>Enterobacteriaceae</taxon>
        <taxon>Salmonella</taxon>
    </lineage>
</organism>
<dbReference type="AlphaFoldDB" id="A0A5U2RIN5"/>
<comment type="caution">
    <text evidence="4">The sequence shown here is derived from an EMBL/GenBank/DDBJ whole genome shotgun (WGS) entry which is preliminary data.</text>
</comment>
<dbReference type="InterPro" id="IPR022225">
    <property type="entry name" value="Phage_tail_fibre_N"/>
</dbReference>
<protein>
    <submittedName>
        <fullName evidence="4">Phage tail protein</fullName>
    </submittedName>
</protein>
<evidence type="ECO:0000256" key="2">
    <source>
        <dbReference type="ARBA" id="ARBA00022581"/>
    </source>
</evidence>
<keyword evidence="2" id="KW-0945">Host-virus interaction</keyword>
<dbReference type="GO" id="GO:0019062">
    <property type="term" value="P:virion attachment to host cell"/>
    <property type="evidence" value="ECO:0007669"/>
    <property type="project" value="InterPro"/>
</dbReference>
<dbReference type="InterPro" id="IPR005068">
    <property type="entry name" value="Phage_lambda_Stf-r2"/>
</dbReference>
<evidence type="ECO:0000259" key="3">
    <source>
        <dbReference type="Pfam" id="PF12571"/>
    </source>
</evidence>
<dbReference type="PANTHER" id="PTHR35191:SF1">
    <property type="entry name" value="PROPHAGE SIDE TAIL FIBER PROTEIN HOMOLOG STFQ-RELATED"/>
    <property type="match status" value="1"/>
</dbReference>
<feature type="domain" description="Phage tail fibre protein N-terminal" evidence="3">
    <location>
        <begin position="1"/>
        <end position="151"/>
    </location>
</feature>
<name>A0A5U2RIN5_SALER</name>
<proteinExistence type="predicted"/>
<comment type="subcellular location">
    <subcellularLocation>
        <location evidence="1">Virion</location>
    </subcellularLocation>
</comment>
<accession>A0A5U2RIN5</accession>